<protein>
    <recommendedName>
        <fullName evidence="9">inosine/xanthosine triphosphatase</fullName>
        <ecNumber evidence="9">3.6.1.73</ecNumber>
    </recommendedName>
</protein>
<evidence type="ECO:0000313" key="15">
    <source>
        <dbReference type="Proteomes" id="UP000070544"/>
    </source>
</evidence>
<dbReference type="GO" id="GO:0046872">
    <property type="term" value="F:metal ion binding"/>
    <property type="evidence" value="ECO:0007669"/>
    <property type="project" value="UniProtKB-KW"/>
</dbReference>
<dbReference type="InterPro" id="IPR026533">
    <property type="entry name" value="NTPase/PRRC1"/>
</dbReference>
<evidence type="ECO:0000256" key="5">
    <source>
        <dbReference type="ARBA" id="ARBA00022801"/>
    </source>
</evidence>
<name>A0A139A2R7_GONPJ</name>
<feature type="domain" description="Non-canonical purine NTP phosphatase/PRRC1" evidence="13">
    <location>
        <begin position="23"/>
        <end position="97"/>
    </location>
</feature>
<evidence type="ECO:0000256" key="6">
    <source>
        <dbReference type="ARBA" id="ARBA00022842"/>
    </source>
</evidence>
<gene>
    <name evidence="14" type="ORF">M427DRAFT_139122</name>
</gene>
<keyword evidence="15" id="KW-1185">Reference proteome</keyword>
<comment type="cofactor">
    <cofactor evidence="1">
        <name>Mn(2+)</name>
        <dbReference type="ChEBI" id="CHEBI:29035"/>
    </cofactor>
</comment>
<evidence type="ECO:0000256" key="9">
    <source>
        <dbReference type="ARBA" id="ARBA00038901"/>
    </source>
</evidence>
<keyword evidence="8" id="KW-0464">Manganese</keyword>
<evidence type="ECO:0000259" key="13">
    <source>
        <dbReference type="Pfam" id="PF01931"/>
    </source>
</evidence>
<keyword evidence="4" id="KW-0547">Nucleotide-binding</keyword>
<organism evidence="14 15">
    <name type="scientific">Gonapodya prolifera (strain JEL478)</name>
    <name type="common">Monoblepharis prolifera</name>
    <dbReference type="NCBI Taxonomy" id="1344416"/>
    <lineage>
        <taxon>Eukaryota</taxon>
        <taxon>Fungi</taxon>
        <taxon>Fungi incertae sedis</taxon>
        <taxon>Chytridiomycota</taxon>
        <taxon>Chytridiomycota incertae sedis</taxon>
        <taxon>Monoblepharidomycetes</taxon>
        <taxon>Monoblepharidales</taxon>
        <taxon>Gonapodyaceae</taxon>
        <taxon>Gonapodya</taxon>
    </lineage>
</organism>
<dbReference type="Pfam" id="PF01931">
    <property type="entry name" value="NTPase_I-T"/>
    <property type="match status" value="1"/>
</dbReference>
<dbReference type="InterPro" id="IPR029001">
    <property type="entry name" value="ITPase-like_fam"/>
</dbReference>
<keyword evidence="6" id="KW-0460">Magnesium</keyword>
<comment type="catalytic activity">
    <reaction evidence="10">
        <text>ITP + H2O = IDP + phosphate + H(+)</text>
        <dbReference type="Rhea" id="RHEA:28330"/>
        <dbReference type="ChEBI" id="CHEBI:15377"/>
        <dbReference type="ChEBI" id="CHEBI:15378"/>
        <dbReference type="ChEBI" id="CHEBI:43474"/>
        <dbReference type="ChEBI" id="CHEBI:58280"/>
        <dbReference type="ChEBI" id="CHEBI:61402"/>
        <dbReference type="EC" id="3.6.1.73"/>
    </reaction>
</comment>
<evidence type="ECO:0000313" key="14">
    <source>
        <dbReference type="EMBL" id="KXS10643.1"/>
    </source>
</evidence>
<keyword evidence="5" id="KW-0378">Hydrolase</keyword>
<evidence type="ECO:0000256" key="4">
    <source>
        <dbReference type="ARBA" id="ARBA00022741"/>
    </source>
</evidence>
<sequence length="153" mass="15953">MGTTKSSTGNSATSALIIAVTLQNAAKLRAVKTACKKIFAPRSVDVVGTSVSDQPLSNQEAMKGAINQANSALDATEGAKYGVGLEGVVHQIGFCWFKDVRNNMDAMGLLTNGHVDRDVAYIKAVEQSEASTGANSHEANTLAERGGQSARRG</sequence>
<accession>A0A139A2R7</accession>
<proteinExistence type="predicted"/>
<evidence type="ECO:0000256" key="8">
    <source>
        <dbReference type="ARBA" id="ARBA00023211"/>
    </source>
</evidence>
<dbReference type="SUPFAM" id="SSF52972">
    <property type="entry name" value="ITPase-like"/>
    <property type="match status" value="1"/>
</dbReference>
<dbReference type="GO" id="GO:0000166">
    <property type="term" value="F:nucleotide binding"/>
    <property type="evidence" value="ECO:0007669"/>
    <property type="project" value="UniProtKB-KW"/>
</dbReference>
<dbReference type="Proteomes" id="UP000070544">
    <property type="component" value="Unassembled WGS sequence"/>
</dbReference>
<dbReference type="EMBL" id="KQ965819">
    <property type="protein sequence ID" value="KXS10643.1"/>
    <property type="molecule type" value="Genomic_DNA"/>
</dbReference>
<keyword evidence="7" id="KW-0546">Nucleotide metabolism</keyword>
<dbReference type="InterPro" id="IPR050299">
    <property type="entry name" value="YjjX_NTPase"/>
</dbReference>
<evidence type="ECO:0000256" key="11">
    <source>
        <dbReference type="ARBA" id="ARBA00048781"/>
    </source>
</evidence>
<dbReference type="Gene3D" id="3.90.950.10">
    <property type="match status" value="1"/>
</dbReference>
<dbReference type="STRING" id="1344416.A0A139A2R7"/>
<dbReference type="EC" id="3.6.1.73" evidence="9"/>
<dbReference type="AlphaFoldDB" id="A0A139A2R7"/>
<comment type="catalytic activity">
    <reaction evidence="11">
        <text>XTP + H2O = XDP + phosphate + H(+)</text>
        <dbReference type="Rhea" id="RHEA:28406"/>
        <dbReference type="ChEBI" id="CHEBI:15377"/>
        <dbReference type="ChEBI" id="CHEBI:15378"/>
        <dbReference type="ChEBI" id="CHEBI:43474"/>
        <dbReference type="ChEBI" id="CHEBI:59884"/>
        <dbReference type="ChEBI" id="CHEBI:61314"/>
        <dbReference type="EC" id="3.6.1.73"/>
    </reaction>
</comment>
<evidence type="ECO:0000256" key="7">
    <source>
        <dbReference type="ARBA" id="ARBA00023080"/>
    </source>
</evidence>
<dbReference type="OrthoDB" id="300709at2759"/>
<evidence type="ECO:0000256" key="10">
    <source>
        <dbReference type="ARBA" id="ARBA00048174"/>
    </source>
</evidence>
<reference evidence="14 15" key="1">
    <citation type="journal article" date="2015" name="Genome Biol. Evol.">
        <title>Phylogenomic analyses indicate that early fungi evolved digesting cell walls of algal ancestors of land plants.</title>
        <authorList>
            <person name="Chang Y."/>
            <person name="Wang S."/>
            <person name="Sekimoto S."/>
            <person name="Aerts A.L."/>
            <person name="Choi C."/>
            <person name="Clum A."/>
            <person name="LaButti K.M."/>
            <person name="Lindquist E.A."/>
            <person name="Yee Ngan C."/>
            <person name="Ohm R.A."/>
            <person name="Salamov A.A."/>
            <person name="Grigoriev I.V."/>
            <person name="Spatafora J.W."/>
            <person name="Berbee M.L."/>
        </authorList>
    </citation>
    <scope>NUCLEOTIDE SEQUENCE [LARGE SCALE GENOMIC DNA]</scope>
    <source>
        <strain evidence="14 15">JEL478</strain>
    </source>
</reference>
<evidence type="ECO:0000256" key="2">
    <source>
        <dbReference type="ARBA" id="ARBA00001946"/>
    </source>
</evidence>
<evidence type="ECO:0000256" key="12">
    <source>
        <dbReference type="SAM" id="MobiDB-lite"/>
    </source>
</evidence>
<dbReference type="GO" id="GO:0009117">
    <property type="term" value="P:nucleotide metabolic process"/>
    <property type="evidence" value="ECO:0007669"/>
    <property type="project" value="UniProtKB-KW"/>
</dbReference>
<feature type="region of interest" description="Disordered" evidence="12">
    <location>
        <begin position="130"/>
        <end position="153"/>
    </location>
</feature>
<comment type="cofactor">
    <cofactor evidence="2">
        <name>Mg(2+)</name>
        <dbReference type="ChEBI" id="CHEBI:18420"/>
    </cofactor>
</comment>
<evidence type="ECO:0000256" key="1">
    <source>
        <dbReference type="ARBA" id="ARBA00001936"/>
    </source>
</evidence>
<dbReference type="PANTHER" id="PTHR34699">
    <property type="match status" value="1"/>
</dbReference>
<dbReference type="GO" id="GO:0006772">
    <property type="term" value="P:thiamine metabolic process"/>
    <property type="evidence" value="ECO:0007669"/>
    <property type="project" value="TreeGrafter"/>
</dbReference>
<evidence type="ECO:0000256" key="3">
    <source>
        <dbReference type="ARBA" id="ARBA00022723"/>
    </source>
</evidence>
<dbReference type="PANTHER" id="PTHR34699:SF2">
    <property type="entry name" value="NON-CANONICAL PURINE NTP PHOSPHATASE_PRRC1 DOMAIN-CONTAINING PROTEIN"/>
    <property type="match status" value="1"/>
</dbReference>
<feature type="compositionally biased region" description="Polar residues" evidence="12">
    <location>
        <begin position="130"/>
        <end position="139"/>
    </location>
</feature>
<keyword evidence="3" id="KW-0479">Metal-binding</keyword>
<dbReference type="GO" id="GO:0103023">
    <property type="term" value="F:ITPase activity"/>
    <property type="evidence" value="ECO:0007669"/>
    <property type="project" value="UniProtKB-EC"/>
</dbReference>